<evidence type="ECO:0000256" key="4">
    <source>
        <dbReference type="ARBA" id="ARBA00022840"/>
    </source>
</evidence>
<dbReference type="EC" id="2.7.7.108" evidence="5"/>
<dbReference type="PROSITE" id="PS51459">
    <property type="entry name" value="FIDO"/>
    <property type="match status" value="1"/>
</dbReference>
<dbReference type="InterPro" id="IPR036597">
    <property type="entry name" value="Fido-like_dom_sf"/>
</dbReference>
<dbReference type="AlphaFoldDB" id="A0A369QP46"/>
<evidence type="ECO:0000256" key="2">
    <source>
        <dbReference type="ARBA" id="ARBA00022695"/>
    </source>
</evidence>
<dbReference type="Pfam" id="PF02661">
    <property type="entry name" value="Fic"/>
    <property type="match status" value="1"/>
</dbReference>
<dbReference type="GO" id="GO:0005524">
    <property type="term" value="F:ATP binding"/>
    <property type="evidence" value="ECO:0007669"/>
    <property type="project" value="UniProtKB-KW"/>
</dbReference>
<sequence length="195" mass="22061">MKYELPGSQGEILPNLLGLKTGDEVALAEFEGFLKAEILLTEALTKRTKFNIAYILKIHRLALGHLYSFAGKYRDVNISKGGFPFAAARFLAQTMQDFEEEVLRKLPNTYESKEVLIRDIAVVHGEILVIHPFREGNGRTARILANLMTRKQGYPALEFEKVGEEEFEFYIAAVQKAAEKDYSPMIAFIKAIFPD</sequence>
<comment type="caution">
    <text evidence="9">The sequence shown here is derived from an EMBL/GenBank/DDBJ whole genome shotgun (WGS) entry which is preliminary data.</text>
</comment>
<accession>A0A369QP46</accession>
<evidence type="ECO:0000313" key="10">
    <source>
        <dbReference type="Proteomes" id="UP000253919"/>
    </source>
</evidence>
<evidence type="ECO:0000313" key="9">
    <source>
        <dbReference type="EMBL" id="RDC63988.1"/>
    </source>
</evidence>
<name>A0A369QP46_9BACT</name>
<gene>
    <name evidence="9" type="ORF">AHMF7616_02598</name>
</gene>
<dbReference type="PANTHER" id="PTHR39560:SF1">
    <property type="entry name" value="PROTEIN ADENYLYLTRANSFERASE FIC-RELATED"/>
    <property type="match status" value="1"/>
</dbReference>
<comment type="catalytic activity">
    <reaction evidence="6">
        <text>L-threonyl-[protein] + ATP = 3-O-(5'-adenylyl)-L-threonyl-[protein] + diphosphate</text>
        <dbReference type="Rhea" id="RHEA:54292"/>
        <dbReference type="Rhea" id="RHEA-COMP:11060"/>
        <dbReference type="Rhea" id="RHEA-COMP:13847"/>
        <dbReference type="ChEBI" id="CHEBI:30013"/>
        <dbReference type="ChEBI" id="CHEBI:30616"/>
        <dbReference type="ChEBI" id="CHEBI:33019"/>
        <dbReference type="ChEBI" id="CHEBI:138113"/>
        <dbReference type="EC" id="2.7.7.108"/>
    </reaction>
</comment>
<evidence type="ECO:0000256" key="6">
    <source>
        <dbReference type="ARBA" id="ARBA00047939"/>
    </source>
</evidence>
<evidence type="ECO:0000256" key="1">
    <source>
        <dbReference type="ARBA" id="ARBA00022679"/>
    </source>
</evidence>
<dbReference type="Proteomes" id="UP000253919">
    <property type="component" value="Unassembled WGS sequence"/>
</dbReference>
<comment type="catalytic activity">
    <reaction evidence="7">
        <text>L-tyrosyl-[protein] + ATP = O-(5'-adenylyl)-L-tyrosyl-[protein] + diphosphate</text>
        <dbReference type="Rhea" id="RHEA:54288"/>
        <dbReference type="Rhea" id="RHEA-COMP:10136"/>
        <dbReference type="Rhea" id="RHEA-COMP:13846"/>
        <dbReference type="ChEBI" id="CHEBI:30616"/>
        <dbReference type="ChEBI" id="CHEBI:33019"/>
        <dbReference type="ChEBI" id="CHEBI:46858"/>
        <dbReference type="ChEBI" id="CHEBI:83624"/>
        <dbReference type="EC" id="2.7.7.108"/>
    </reaction>
</comment>
<evidence type="ECO:0000256" key="5">
    <source>
        <dbReference type="ARBA" id="ARBA00034531"/>
    </source>
</evidence>
<dbReference type="EMBL" id="QASA01000001">
    <property type="protein sequence ID" value="RDC63988.1"/>
    <property type="molecule type" value="Genomic_DNA"/>
</dbReference>
<dbReference type="PANTHER" id="PTHR39560">
    <property type="entry name" value="PROTEIN ADENYLYLTRANSFERASE FIC-RELATED"/>
    <property type="match status" value="1"/>
</dbReference>
<evidence type="ECO:0000256" key="7">
    <source>
        <dbReference type="ARBA" id="ARBA00048696"/>
    </source>
</evidence>
<feature type="domain" description="Fido" evidence="8">
    <location>
        <begin position="50"/>
        <end position="191"/>
    </location>
</feature>
<evidence type="ECO:0000256" key="3">
    <source>
        <dbReference type="ARBA" id="ARBA00022741"/>
    </source>
</evidence>
<organism evidence="9 10">
    <name type="scientific">Adhaeribacter pallidiroseus</name>
    <dbReference type="NCBI Taxonomy" id="2072847"/>
    <lineage>
        <taxon>Bacteria</taxon>
        <taxon>Pseudomonadati</taxon>
        <taxon>Bacteroidota</taxon>
        <taxon>Cytophagia</taxon>
        <taxon>Cytophagales</taxon>
        <taxon>Hymenobacteraceae</taxon>
        <taxon>Adhaeribacter</taxon>
    </lineage>
</organism>
<dbReference type="InterPro" id="IPR003812">
    <property type="entry name" value="Fido"/>
</dbReference>
<keyword evidence="1 9" id="KW-0808">Transferase</keyword>
<keyword evidence="4" id="KW-0067">ATP-binding</keyword>
<keyword evidence="2" id="KW-0548">Nucleotidyltransferase</keyword>
<reference evidence="9 10" key="1">
    <citation type="submission" date="2018-04" db="EMBL/GenBank/DDBJ databases">
        <title>Adhaeribacter sp. HMF7616 genome sequencing and assembly.</title>
        <authorList>
            <person name="Kang H."/>
            <person name="Kang J."/>
            <person name="Cha I."/>
            <person name="Kim H."/>
            <person name="Joh K."/>
        </authorList>
    </citation>
    <scope>NUCLEOTIDE SEQUENCE [LARGE SCALE GENOMIC DNA]</scope>
    <source>
        <strain evidence="9 10">HMF7616</strain>
    </source>
</reference>
<evidence type="ECO:0000259" key="8">
    <source>
        <dbReference type="PROSITE" id="PS51459"/>
    </source>
</evidence>
<protein>
    <recommendedName>
        <fullName evidence="5">protein adenylyltransferase</fullName>
        <ecNumber evidence="5">2.7.7.108</ecNumber>
    </recommendedName>
</protein>
<dbReference type="RefSeq" id="WP_115373201.1">
    <property type="nucleotide sequence ID" value="NZ_QASA01000001.1"/>
</dbReference>
<keyword evidence="3" id="KW-0547">Nucleotide-binding</keyword>
<dbReference type="Gene3D" id="1.10.3290.10">
    <property type="entry name" value="Fido-like domain"/>
    <property type="match status" value="1"/>
</dbReference>
<proteinExistence type="predicted"/>
<dbReference type="OrthoDB" id="9813719at2"/>
<dbReference type="GO" id="GO:0070733">
    <property type="term" value="F:AMPylase activity"/>
    <property type="evidence" value="ECO:0007669"/>
    <property type="project" value="UniProtKB-EC"/>
</dbReference>
<dbReference type="GO" id="GO:0051302">
    <property type="term" value="P:regulation of cell division"/>
    <property type="evidence" value="ECO:0007669"/>
    <property type="project" value="TreeGrafter"/>
</dbReference>
<dbReference type="SUPFAM" id="SSF140931">
    <property type="entry name" value="Fic-like"/>
    <property type="match status" value="1"/>
</dbReference>
<keyword evidence="10" id="KW-1185">Reference proteome</keyword>